<evidence type="ECO:0000313" key="2">
    <source>
        <dbReference type="Proteomes" id="UP000322997"/>
    </source>
</evidence>
<dbReference type="RefSeq" id="WP_148984882.1">
    <property type="nucleotide sequence ID" value="NZ_JBNILK010000003.1"/>
</dbReference>
<dbReference type="PROSITE" id="PS51257">
    <property type="entry name" value="PROKAR_LIPOPROTEIN"/>
    <property type="match status" value="1"/>
</dbReference>
<organism evidence="1 2">
    <name type="scientific">Rossellomorea marisflavi</name>
    <dbReference type="NCBI Taxonomy" id="189381"/>
    <lineage>
        <taxon>Bacteria</taxon>
        <taxon>Bacillati</taxon>
        <taxon>Bacillota</taxon>
        <taxon>Bacilli</taxon>
        <taxon>Bacillales</taxon>
        <taxon>Bacillaceae</taxon>
        <taxon>Rossellomorea</taxon>
    </lineage>
</organism>
<proteinExistence type="predicted"/>
<dbReference type="Proteomes" id="UP000322997">
    <property type="component" value="Unassembled WGS sequence"/>
</dbReference>
<dbReference type="AlphaFoldDB" id="A0A5D4RYB7"/>
<protein>
    <recommendedName>
        <fullName evidence="3">Lipoprotein</fullName>
    </recommendedName>
</protein>
<comment type="caution">
    <text evidence="1">The sequence shown here is derived from an EMBL/GenBank/DDBJ whole genome shotgun (WGS) entry which is preliminary data.</text>
</comment>
<gene>
    <name evidence="1" type="ORF">FZC83_07300</name>
</gene>
<evidence type="ECO:0008006" key="3">
    <source>
        <dbReference type="Google" id="ProtNLM"/>
    </source>
</evidence>
<dbReference type="EMBL" id="VTEQ01000002">
    <property type="protein sequence ID" value="TYS54744.1"/>
    <property type="molecule type" value="Genomic_DNA"/>
</dbReference>
<evidence type="ECO:0000313" key="1">
    <source>
        <dbReference type="EMBL" id="TYS54744.1"/>
    </source>
</evidence>
<reference evidence="1 2" key="1">
    <citation type="submission" date="2019-08" db="EMBL/GenBank/DDBJ databases">
        <title>Bacillus genomes from the desert of Cuatro Cienegas, Coahuila.</title>
        <authorList>
            <person name="Olmedo-Alvarez G."/>
        </authorList>
    </citation>
    <scope>NUCLEOTIDE SEQUENCE [LARGE SCALE GENOMIC DNA]</scope>
    <source>
        <strain evidence="1 2">CH108_3D</strain>
    </source>
</reference>
<accession>A0A5D4RYB7</accession>
<name>A0A5D4RYB7_9BACI</name>
<sequence length="139" mass="16348">MKKFILILFLFNTWILSSCGNREGELWVWETVQFEETSYPTYMKINFELQHPKKEATLESVWVNHQETAIAYIINDEGKNWPESYERTKLADLPYTIKSGERYSIVLVSEGEGFSELEQADFHFKIGSKEITHVYETNP</sequence>